<sequence length="66" mass="7714">MLMEVNNILSLFKFHYCLFQSADPFQKNFFIWLILLLCSSTYCIIKKMKGAEIISVEKSVSYIAKL</sequence>
<organism evidence="2 3">
    <name type="scientific">Biomaibacter acetigenes</name>
    <dbReference type="NCBI Taxonomy" id="2316383"/>
    <lineage>
        <taxon>Bacteria</taxon>
        <taxon>Bacillati</taxon>
        <taxon>Bacillota</taxon>
        <taxon>Clostridia</taxon>
        <taxon>Thermosediminibacterales</taxon>
        <taxon>Tepidanaerobacteraceae</taxon>
        <taxon>Biomaibacter</taxon>
    </lineage>
</organism>
<accession>A0A3G2R1Z4</accession>
<dbReference type="KEGG" id="bacg:D2962_01645"/>
<feature type="transmembrane region" description="Helical" evidence="1">
    <location>
        <begin position="29"/>
        <end position="45"/>
    </location>
</feature>
<reference evidence="2 3" key="1">
    <citation type="submission" date="2018-10" db="EMBL/GenBank/DDBJ databases">
        <authorList>
            <person name="Zhang X."/>
        </authorList>
    </citation>
    <scope>NUCLEOTIDE SEQUENCE [LARGE SCALE GENOMIC DNA]</scope>
    <source>
        <strain evidence="2 3">SK-G1</strain>
    </source>
</reference>
<evidence type="ECO:0000313" key="2">
    <source>
        <dbReference type="EMBL" id="AYO29486.1"/>
    </source>
</evidence>
<gene>
    <name evidence="2" type="ORF">D2962_01645</name>
</gene>
<keyword evidence="1" id="KW-0812">Transmembrane</keyword>
<dbReference type="EMBL" id="CP033169">
    <property type="protein sequence ID" value="AYO29486.1"/>
    <property type="molecule type" value="Genomic_DNA"/>
</dbReference>
<dbReference type="AlphaFoldDB" id="A0A3G2R1Z4"/>
<dbReference type="Proteomes" id="UP000280960">
    <property type="component" value="Chromosome"/>
</dbReference>
<keyword evidence="3" id="KW-1185">Reference proteome</keyword>
<keyword evidence="1" id="KW-0472">Membrane</keyword>
<keyword evidence="1" id="KW-1133">Transmembrane helix</keyword>
<protein>
    <submittedName>
        <fullName evidence="2">Uncharacterized protein</fullName>
    </submittedName>
</protein>
<evidence type="ECO:0000313" key="3">
    <source>
        <dbReference type="Proteomes" id="UP000280960"/>
    </source>
</evidence>
<evidence type="ECO:0000256" key="1">
    <source>
        <dbReference type="SAM" id="Phobius"/>
    </source>
</evidence>
<proteinExistence type="predicted"/>
<name>A0A3G2R1Z4_9FIRM</name>